<protein>
    <recommendedName>
        <fullName evidence="3">NADH:quinone oxidoreductase/Mrp antiporter membrane subunit domain-containing protein</fullName>
    </recommendedName>
</protein>
<feature type="transmembrane region" description="Helical" evidence="1">
    <location>
        <begin position="30"/>
        <end position="51"/>
    </location>
</feature>
<evidence type="ECO:0008006" key="3">
    <source>
        <dbReference type="Google" id="ProtNLM"/>
    </source>
</evidence>
<name>A0A383CAN4_9ZZZZ</name>
<keyword evidence="1" id="KW-0472">Membrane</keyword>
<sequence length="78" mass="8713">MLFAPEFAVTVLAFLVLGADLVLNRDNKRYLPWIGLIGLVGVLALSLLYLGNKDAELYDGLFLIDGFSLFFKIFFVVL</sequence>
<dbReference type="EMBL" id="UINC01207146">
    <property type="protein sequence ID" value="SVE29119.1"/>
    <property type="molecule type" value="Genomic_DNA"/>
</dbReference>
<proteinExistence type="predicted"/>
<keyword evidence="1" id="KW-0812">Transmembrane</keyword>
<feature type="transmembrane region" description="Helical" evidence="1">
    <location>
        <begin position="6"/>
        <end position="23"/>
    </location>
</feature>
<gene>
    <name evidence="2" type="ORF">METZ01_LOCUS481973</name>
</gene>
<feature type="non-terminal residue" evidence="2">
    <location>
        <position position="78"/>
    </location>
</feature>
<evidence type="ECO:0000256" key="1">
    <source>
        <dbReference type="SAM" id="Phobius"/>
    </source>
</evidence>
<evidence type="ECO:0000313" key="2">
    <source>
        <dbReference type="EMBL" id="SVE29119.1"/>
    </source>
</evidence>
<organism evidence="2">
    <name type="scientific">marine metagenome</name>
    <dbReference type="NCBI Taxonomy" id="408172"/>
    <lineage>
        <taxon>unclassified sequences</taxon>
        <taxon>metagenomes</taxon>
        <taxon>ecological metagenomes</taxon>
    </lineage>
</organism>
<keyword evidence="1" id="KW-1133">Transmembrane helix</keyword>
<reference evidence="2" key="1">
    <citation type="submission" date="2018-05" db="EMBL/GenBank/DDBJ databases">
        <authorList>
            <person name="Lanie J.A."/>
            <person name="Ng W.-L."/>
            <person name="Kazmierczak K.M."/>
            <person name="Andrzejewski T.M."/>
            <person name="Davidsen T.M."/>
            <person name="Wayne K.J."/>
            <person name="Tettelin H."/>
            <person name="Glass J.I."/>
            <person name="Rusch D."/>
            <person name="Podicherti R."/>
            <person name="Tsui H.-C.T."/>
            <person name="Winkler M.E."/>
        </authorList>
    </citation>
    <scope>NUCLEOTIDE SEQUENCE</scope>
</reference>
<feature type="transmembrane region" description="Helical" evidence="1">
    <location>
        <begin position="57"/>
        <end position="77"/>
    </location>
</feature>
<dbReference type="AlphaFoldDB" id="A0A383CAN4"/>
<accession>A0A383CAN4</accession>